<gene>
    <name evidence="4" type="ORF">SAMN02745126_04926</name>
</gene>
<protein>
    <submittedName>
        <fullName evidence="4">Acyl-CoA dehydrogenase</fullName>
    </submittedName>
</protein>
<proteinExistence type="predicted"/>
<sequence length="394" mass="43191">MTDIAVLPLKSDPVAQARRIGPAVAAVADEIETSQEIPEPVLTQLHALRLFRMLLPRSVGGDQVEPWTYLRAVEEVARHDGSVGWNIFVANSSALIAPFIPLETARQIYGDPRGLISWGPPNQHKAIAAPGGYRVTGEWHFSSGRRQANWVGVHCQVIEPDGSLRLNRFGRPTTRTLLMPKEQTTSIHDWNTLGMRGTASEGYSVRDVFVPEAFSGTREDPALRRDPGPLYAFTMQGLYATGVAGVALGIARAMLDALIELATEKAPRNLGRMADNPLVQHEVARLEATLGGGRAFLVEMLKEAWDSADDIEPLGPRQRARVRLGCSHAIQSAIDVTDRVYKAAGTSAIFLGTPFERRFRDMHTLSQQIQSRDAHFEAVGRVLFNGDPDGTFMG</sequence>
<dbReference type="InterPro" id="IPR013107">
    <property type="entry name" value="Acyl-CoA_DH_C"/>
</dbReference>
<dbReference type="Pfam" id="PF02771">
    <property type="entry name" value="Acyl-CoA_dh_N"/>
    <property type="match status" value="1"/>
</dbReference>
<dbReference type="OrthoDB" id="7316074at2"/>
<dbReference type="InterPro" id="IPR013786">
    <property type="entry name" value="AcylCoA_DH/ox_N"/>
</dbReference>
<evidence type="ECO:0000313" key="5">
    <source>
        <dbReference type="Proteomes" id="UP000190092"/>
    </source>
</evidence>
<dbReference type="InterPro" id="IPR037069">
    <property type="entry name" value="AcylCoA_DH/ox_N_sf"/>
</dbReference>
<dbReference type="InterPro" id="IPR036250">
    <property type="entry name" value="AcylCo_DH-like_C"/>
</dbReference>
<keyword evidence="5" id="KW-1185">Reference proteome</keyword>
<name>A0A1T4SQ24_9HYPH</name>
<dbReference type="SUPFAM" id="SSF47203">
    <property type="entry name" value="Acyl-CoA dehydrogenase C-terminal domain-like"/>
    <property type="match status" value="1"/>
</dbReference>
<dbReference type="GO" id="GO:0050660">
    <property type="term" value="F:flavin adenine dinucleotide binding"/>
    <property type="evidence" value="ECO:0007669"/>
    <property type="project" value="InterPro"/>
</dbReference>
<dbReference type="Gene3D" id="1.20.140.10">
    <property type="entry name" value="Butyryl-CoA Dehydrogenase, subunit A, domain 3"/>
    <property type="match status" value="1"/>
</dbReference>
<keyword evidence="1" id="KW-0560">Oxidoreductase</keyword>
<evidence type="ECO:0000259" key="3">
    <source>
        <dbReference type="Pfam" id="PF08028"/>
    </source>
</evidence>
<dbReference type="STRING" id="225324.SAMN02745126_04926"/>
<dbReference type="SUPFAM" id="SSF56645">
    <property type="entry name" value="Acyl-CoA dehydrogenase NM domain-like"/>
    <property type="match status" value="1"/>
</dbReference>
<dbReference type="InterPro" id="IPR009100">
    <property type="entry name" value="AcylCoA_DH/oxidase_NM_dom_sf"/>
</dbReference>
<dbReference type="Proteomes" id="UP000190092">
    <property type="component" value="Unassembled WGS sequence"/>
</dbReference>
<feature type="domain" description="Acyl-CoA dehydrogenase C-terminal" evidence="3">
    <location>
        <begin position="242"/>
        <end position="367"/>
    </location>
</feature>
<dbReference type="GO" id="GO:0003995">
    <property type="term" value="F:acyl-CoA dehydrogenase activity"/>
    <property type="evidence" value="ECO:0007669"/>
    <property type="project" value="TreeGrafter"/>
</dbReference>
<dbReference type="AlphaFoldDB" id="A0A1T4SQ24"/>
<evidence type="ECO:0000256" key="1">
    <source>
        <dbReference type="ARBA" id="ARBA00023002"/>
    </source>
</evidence>
<evidence type="ECO:0000259" key="2">
    <source>
        <dbReference type="Pfam" id="PF02771"/>
    </source>
</evidence>
<dbReference type="PANTHER" id="PTHR43884">
    <property type="entry name" value="ACYL-COA DEHYDROGENASE"/>
    <property type="match status" value="1"/>
</dbReference>
<dbReference type="Pfam" id="PF08028">
    <property type="entry name" value="Acyl-CoA_dh_2"/>
    <property type="match status" value="1"/>
</dbReference>
<accession>A0A1T4SQ24</accession>
<dbReference type="PANTHER" id="PTHR43884:SF12">
    <property type="entry name" value="ISOVALERYL-COA DEHYDROGENASE, MITOCHONDRIAL-RELATED"/>
    <property type="match status" value="1"/>
</dbReference>
<dbReference type="InterPro" id="IPR046373">
    <property type="entry name" value="Acyl-CoA_Oxase/DH_mid-dom_sf"/>
</dbReference>
<dbReference type="EMBL" id="FUWJ01000009">
    <property type="protein sequence ID" value="SKA30277.1"/>
    <property type="molecule type" value="Genomic_DNA"/>
</dbReference>
<feature type="domain" description="Acyl-CoA dehydrogenase/oxidase N-terminal" evidence="2">
    <location>
        <begin position="24"/>
        <end position="95"/>
    </location>
</feature>
<reference evidence="5" key="1">
    <citation type="submission" date="2017-02" db="EMBL/GenBank/DDBJ databases">
        <authorList>
            <person name="Varghese N."/>
            <person name="Submissions S."/>
        </authorList>
    </citation>
    <scope>NUCLEOTIDE SEQUENCE [LARGE SCALE GENOMIC DNA]</scope>
    <source>
        <strain evidence="5">ATCC 27094</strain>
    </source>
</reference>
<dbReference type="Gene3D" id="1.10.540.10">
    <property type="entry name" value="Acyl-CoA dehydrogenase/oxidase, N-terminal domain"/>
    <property type="match status" value="1"/>
</dbReference>
<organism evidence="4 5">
    <name type="scientific">Enhydrobacter aerosaccus</name>
    <dbReference type="NCBI Taxonomy" id="225324"/>
    <lineage>
        <taxon>Bacteria</taxon>
        <taxon>Pseudomonadati</taxon>
        <taxon>Pseudomonadota</taxon>
        <taxon>Alphaproteobacteria</taxon>
        <taxon>Hyphomicrobiales</taxon>
        <taxon>Enhydrobacter</taxon>
    </lineage>
</organism>
<dbReference type="PIRSF" id="PIRSF016578">
    <property type="entry name" value="HsaA"/>
    <property type="match status" value="1"/>
</dbReference>
<evidence type="ECO:0000313" key="4">
    <source>
        <dbReference type="EMBL" id="SKA30277.1"/>
    </source>
</evidence>
<dbReference type="RefSeq" id="WP_085936681.1">
    <property type="nucleotide sequence ID" value="NZ_FUWJ01000009.1"/>
</dbReference>
<dbReference type="Gene3D" id="2.40.110.10">
    <property type="entry name" value="Butyryl-CoA Dehydrogenase, subunit A, domain 2"/>
    <property type="match status" value="1"/>
</dbReference>